<dbReference type="InterPro" id="IPR050039">
    <property type="entry name" value="MAB_1171c-like"/>
</dbReference>
<dbReference type="OrthoDB" id="3685619at2"/>
<feature type="transmembrane region" description="Helical" evidence="2">
    <location>
        <begin position="215"/>
        <end position="237"/>
    </location>
</feature>
<feature type="transmembrane region" description="Helical" evidence="2">
    <location>
        <begin position="143"/>
        <end position="164"/>
    </location>
</feature>
<keyword evidence="2" id="KW-0472">Membrane</keyword>
<dbReference type="AlphaFoldDB" id="A0A5S4F4X4"/>
<sequence>MTWVDWLLLIILWGASISRVRPALHALKHRTSLEQVMLWGAFTGMALSRVVTAPPVVAWMDATTGTELATLLRHLTGLASATSLLAYVEVITRNGRPSRARWIWPIAAVVMAVLTAMFIARGGRIYWVDGAHAPFPTASSGRVYLAVFDSWLMTCLASAGWMFGGYARVAPPLLRLGLVLSTIGMVAGVINRLHVMTINLVTLFDPDTTLREIPILGRVTLVICLFGITAGTSIPAWRAGVARWREFTALRELRPLWKALIDQYPDVKLKMDVPLQTRVVRRVLEIQDGMLNLTSVITPPESNDPRVAAEWVADALKDARAGAPFNAPAGQIPGPGPDENDSDTGASPGTETLDAMKRRFERETTWLRQVATQYKQQRARRGRSVARLGS</sequence>
<dbReference type="NCBIfam" id="NF042915">
    <property type="entry name" value="MAB_1171c_fam"/>
    <property type="match status" value="1"/>
</dbReference>
<keyword evidence="2" id="KW-0812">Transmembrane</keyword>
<dbReference type="Pfam" id="PF20182">
    <property type="entry name" value="DUF6545"/>
    <property type="match status" value="1"/>
</dbReference>
<feature type="region of interest" description="Disordered" evidence="1">
    <location>
        <begin position="323"/>
        <end position="359"/>
    </location>
</feature>
<evidence type="ECO:0000256" key="2">
    <source>
        <dbReference type="SAM" id="Phobius"/>
    </source>
</evidence>
<gene>
    <name evidence="4" type="ORF">ETD86_37290</name>
</gene>
<protein>
    <recommendedName>
        <fullName evidence="3">DUF6545 domain-containing protein</fullName>
    </recommendedName>
</protein>
<evidence type="ECO:0000313" key="4">
    <source>
        <dbReference type="EMBL" id="TMR10974.1"/>
    </source>
</evidence>
<reference evidence="4 5" key="1">
    <citation type="submission" date="2019-05" db="EMBL/GenBank/DDBJ databases">
        <title>Draft genome sequence of Nonomuraea turkmeniaca DSM 43926.</title>
        <authorList>
            <person name="Saricaoglu S."/>
            <person name="Isik K."/>
        </authorList>
    </citation>
    <scope>NUCLEOTIDE SEQUENCE [LARGE SCALE GENOMIC DNA]</scope>
    <source>
        <strain evidence="4 5">DSM 43926</strain>
    </source>
</reference>
<accession>A0A5S4F4X4</accession>
<name>A0A5S4F4X4_9ACTN</name>
<comment type="caution">
    <text evidence="4">The sequence shown here is derived from an EMBL/GenBank/DDBJ whole genome shotgun (WGS) entry which is preliminary data.</text>
</comment>
<dbReference type="Proteomes" id="UP000309128">
    <property type="component" value="Unassembled WGS sequence"/>
</dbReference>
<feature type="transmembrane region" description="Helical" evidence="2">
    <location>
        <begin position="71"/>
        <end position="90"/>
    </location>
</feature>
<evidence type="ECO:0000259" key="3">
    <source>
        <dbReference type="Pfam" id="PF20182"/>
    </source>
</evidence>
<feature type="transmembrane region" description="Helical" evidence="2">
    <location>
        <begin position="176"/>
        <end position="195"/>
    </location>
</feature>
<feature type="transmembrane region" description="Helical" evidence="2">
    <location>
        <begin position="102"/>
        <end position="123"/>
    </location>
</feature>
<organism evidence="4 5">
    <name type="scientific">Nonomuraea turkmeniaca</name>
    <dbReference type="NCBI Taxonomy" id="103838"/>
    <lineage>
        <taxon>Bacteria</taxon>
        <taxon>Bacillati</taxon>
        <taxon>Actinomycetota</taxon>
        <taxon>Actinomycetes</taxon>
        <taxon>Streptosporangiales</taxon>
        <taxon>Streptosporangiaceae</taxon>
        <taxon>Nonomuraea</taxon>
    </lineage>
</organism>
<dbReference type="InterPro" id="IPR046675">
    <property type="entry name" value="DUF6545"/>
</dbReference>
<dbReference type="EMBL" id="VCKY01000170">
    <property type="protein sequence ID" value="TMR10974.1"/>
    <property type="molecule type" value="Genomic_DNA"/>
</dbReference>
<evidence type="ECO:0000313" key="5">
    <source>
        <dbReference type="Proteomes" id="UP000309128"/>
    </source>
</evidence>
<feature type="transmembrane region" description="Helical" evidence="2">
    <location>
        <begin position="6"/>
        <end position="24"/>
    </location>
</feature>
<evidence type="ECO:0000256" key="1">
    <source>
        <dbReference type="SAM" id="MobiDB-lite"/>
    </source>
</evidence>
<feature type="transmembrane region" description="Helical" evidence="2">
    <location>
        <begin position="36"/>
        <end position="59"/>
    </location>
</feature>
<keyword evidence="2" id="KW-1133">Transmembrane helix</keyword>
<dbReference type="RefSeq" id="WP_138671351.1">
    <property type="nucleotide sequence ID" value="NZ_VCKY01000170.1"/>
</dbReference>
<feature type="domain" description="DUF6545" evidence="3">
    <location>
        <begin position="243"/>
        <end position="375"/>
    </location>
</feature>
<proteinExistence type="predicted"/>
<keyword evidence="5" id="KW-1185">Reference proteome</keyword>